<accession>A0A7J6CVA6</accession>
<proteinExistence type="predicted"/>
<dbReference type="AlphaFoldDB" id="A0A7J6CVA6"/>
<reference evidence="1 2" key="1">
    <citation type="submission" date="2020-04" db="EMBL/GenBank/DDBJ databases">
        <title>Chromosome-level genome assembly of a cyprinid fish Onychostoma macrolepis by integration of Nanopore Sequencing, Bionano and Hi-C technology.</title>
        <authorList>
            <person name="Wang D."/>
        </authorList>
    </citation>
    <scope>NUCLEOTIDE SEQUENCE [LARGE SCALE GENOMIC DNA]</scope>
    <source>
        <strain evidence="1">SWU-2019</strain>
        <tissue evidence="1">Muscle</tissue>
    </source>
</reference>
<protein>
    <submittedName>
        <fullName evidence="1">Uncharacterized protein</fullName>
    </submittedName>
</protein>
<sequence>MRSIRGRKTAKLNISSTREADQTRTFLFKRDTPKEIGFIKENTENAFEWLCTDAEATFNRGNIRKRHFLSLEMRSREGSWSSQGKH</sequence>
<gene>
    <name evidence="1" type="ORF">G5714_008072</name>
</gene>
<keyword evidence="2" id="KW-1185">Reference proteome</keyword>
<evidence type="ECO:0000313" key="1">
    <source>
        <dbReference type="EMBL" id="KAF4111041.1"/>
    </source>
</evidence>
<evidence type="ECO:0000313" key="2">
    <source>
        <dbReference type="Proteomes" id="UP000579812"/>
    </source>
</evidence>
<dbReference type="EMBL" id="JAAMOB010000007">
    <property type="protein sequence ID" value="KAF4111041.1"/>
    <property type="molecule type" value="Genomic_DNA"/>
</dbReference>
<organism evidence="1 2">
    <name type="scientific">Onychostoma macrolepis</name>
    <dbReference type="NCBI Taxonomy" id="369639"/>
    <lineage>
        <taxon>Eukaryota</taxon>
        <taxon>Metazoa</taxon>
        <taxon>Chordata</taxon>
        <taxon>Craniata</taxon>
        <taxon>Vertebrata</taxon>
        <taxon>Euteleostomi</taxon>
        <taxon>Actinopterygii</taxon>
        <taxon>Neopterygii</taxon>
        <taxon>Teleostei</taxon>
        <taxon>Ostariophysi</taxon>
        <taxon>Cypriniformes</taxon>
        <taxon>Cyprinidae</taxon>
        <taxon>Acrossocheilinae</taxon>
        <taxon>Onychostoma</taxon>
    </lineage>
</organism>
<name>A0A7J6CVA6_9TELE</name>
<comment type="caution">
    <text evidence="1">The sequence shown here is derived from an EMBL/GenBank/DDBJ whole genome shotgun (WGS) entry which is preliminary data.</text>
</comment>
<dbReference type="Proteomes" id="UP000579812">
    <property type="component" value="Unassembled WGS sequence"/>
</dbReference>